<comment type="caution">
    <text evidence="2">The sequence shown here is derived from an EMBL/GenBank/DDBJ whole genome shotgun (WGS) entry which is preliminary data.</text>
</comment>
<dbReference type="Proteomes" id="UP000541636">
    <property type="component" value="Unassembled WGS sequence"/>
</dbReference>
<sequence>MHRTSSVLLSLIGAILVAAPAFAQTRTVAPDRLPGYWNMTKSQVDGQIPNVGRKLDQPGCASVSYLIGSDGVPRDVKARKVVPADSDFGAIAVSLVRNFRYAASSDNTADVPVSTYYIVRFNMPRDAAAREALLARCKLPGYDNG</sequence>
<dbReference type="RefSeq" id="WP_168608667.1">
    <property type="nucleotide sequence ID" value="NZ_JAAZQD010000002.1"/>
</dbReference>
<evidence type="ECO:0000256" key="1">
    <source>
        <dbReference type="SAM" id="SignalP"/>
    </source>
</evidence>
<feature type="signal peptide" evidence="1">
    <location>
        <begin position="1"/>
        <end position="23"/>
    </location>
</feature>
<proteinExistence type="predicted"/>
<evidence type="ECO:0000313" key="2">
    <source>
        <dbReference type="EMBL" id="NKZ38308.1"/>
    </source>
</evidence>
<keyword evidence="1" id="KW-0732">Signal</keyword>
<dbReference type="AlphaFoldDB" id="A0A846ZL78"/>
<accession>A0A846ZL78</accession>
<reference evidence="2 3" key="1">
    <citation type="journal article" date="2017" name="Int. J. Syst. Evol. Microbiol.">
        <title>Oleiagrimonas citrea sp. nov., a marine bacterium isolated from tidal flat sediment and emended description of the genus Oleiagrimonas Fang et al. 2015 and Oleiagrimonas soli.</title>
        <authorList>
            <person name="Yang S.H."/>
            <person name="Seo H.S."/>
            <person name="Seong C.N."/>
            <person name="Kwon K.K."/>
        </authorList>
    </citation>
    <scope>NUCLEOTIDE SEQUENCE [LARGE SCALE GENOMIC DNA]</scope>
    <source>
        <strain evidence="2 3">MEBiC09124</strain>
    </source>
</reference>
<feature type="chain" id="PRO_5032678733" evidence="1">
    <location>
        <begin position="24"/>
        <end position="145"/>
    </location>
</feature>
<evidence type="ECO:0000313" key="3">
    <source>
        <dbReference type="Proteomes" id="UP000541636"/>
    </source>
</evidence>
<organism evidence="2 3">
    <name type="scientific">Oleiagrimonas citrea</name>
    <dbReference type="NCBI Taxonomy" id="1665687"/>
    <lineage>
        <taxon>Bacteria</taxon>
        <taxon>Pseudomonadati</taxon>
        <taxon>Pseudomonadota</taxon>
        <taxon>Gammaproteobacteria</taxon>
        <taxon>Lysobacterales</taxon>
        <taxon>Rhodanobacteraceae</taxon>
        <taxon>Oleiagrimonas</taxon>
    </lineage>
</organism>
<keyword evidence="3" id="KW-1185">Reference proteome</keyword>
<gene>
    <name evidence="2" type="ORF">HF690_04970</name>
</gene>
<protein>
    <submittedName>
        <fullName evidence="2">Energy transducer TonB</fullName>
    </submittedName>
</protein>
<dbReference type="EMBL" id="JAAZQD010000002">
    <property type="protein sequence ID" value="NKZ38308.1"/>
    <property type="molecule type" value="Genomic_DNA"/>
</dbReference>
<name>A0A846ZL78_9GAMM</name>